<protein>
    <submittedName>
        <fullName evidence="1">Uncharacterized protein</fullName>
    </submittedName>
</protein>
<dbReference type="RefSeq" id="WP_162003763.1">
    <property type="nucleotide sequence ID" value="NZ_BJHV01000001.1"/>
</dbReference>
<name>A0A4D4JYV3_9ACTN</name>
<gene>
    <name evidence="1" type="ORF">SANT12839_000390</name>
</gene>
<accession>A0A4D4JYV3</accession>
<dbReference type="Proteomes" id="UP000299290">
    <property type="component" value="Unassembled WGS sequence"/>
</dbReference>
<organism evidence="1 2">
    <name type="scientific">Streptomyces antimycoticus</name>
    <dbReference type="NCBI Taxonomy" id="68175"/>
    <lineage>
        <taxon>Bacteria</taxon>
        <taxon>Bacillati</taxon>
        <taxon>Actinomycetota</taxon>
        <taxon>Actinomycetes</taxon>
        <taxon>Kitasatosporales</taxon>
        <taxon>Streptomycetaceae</taxon>
        <taxon>Streptomyces</taxon>
        <taxon>Streptomyces violaceusniger group</taxon>
    </lineage>
</organism>
<sequence length="54" mass="6058">MARTTFGKQVEEPAECLLFGIGRILTGWDLDGVKRTEPPFWCSGTWCRAEGALR</sequence>
<keyword evidence="2" id="KW-1185">Reference proteome</keyword>
<proteinExistence type="predicted"/>
<evidence type="ECO:0000313" key="2">
    <source>
        <dbReference type="Proteomes" id="UP000299290"/>
    </source>
</evidence>
<comment type="caution">
    <text evidence="1">The sequence shown here is derived from an EMBL/GenBank/DDBJ whole genome shotgun (WGS) entry which is preliminary data.</text>
</comment>
<dbReference type="AlphaFoldDB" id="A0A4D4JYV3"/>
<reference evidence="1 2" key="1">
    <citation type="journal article" date="2020" name="Int. J. Syst. Evol. Microbiol.">
        <title>Reclassification of Streptomyces castelarensis and Streptomyces sporoclivatus as later heterotypic synonyms of Streptomyces antimycoticus.</title>
        <authorList>
            <person name="Komaki H."/>
            <person name="Tamura T."/>
        </authorList>
    </citation>
    <scope>NUCLEOTIDE SEQUENCE [LARGE SCALE GENOMIC DNA]</scope>
    <source>
        <strain evidence="1 2">NBRC 12839</strain>
    </source>
</reference>
<dbReference type="EMBL" id="BJHV01000001">
    <property type="protein sequence ID" value="GDY39157.1"/>
    <property type="molecule type" value="Genomic_DNA"/>
</dbReference>
<evidence type="ECO:0000313" key="1">
    <source>
        <dbReference type="EMBL" id="GDY39157.1"/>
    </source>
</evidence>